<dbReference type="HAMAP" id="MF_00181">
    <property type="entry name" value="Cytosol_peptidase_M17"/>
    <property type="match status" value="1"/>
</dbReference>
<dbReference type="Gene3D" id="3.40.220.10">
    <property type="entry name" value="Leucine Aminopeptidase, subunit E, domain 1"/>
    <property type="match status" value="1"/>
</dbReference>
<sequence>MEIQIVGALQPETEAIIYLFRQSDDLGDRLNIFSNTVFLKEDFKAEAKQVVTIYENGRKVYLVGLGKTPKEADFIKTLRSFFYKQKRNLPNVIAIDLQTSGIENEWVEVAVNGCILGDYDLDLYKTKKKEGLTIFDKAAKLQIVVDSDAVESARQQAQRGEAIAQTQIRIMDLMNAPSNRKSPQSLAEWAVESGEKYGYSVTVWDEKQCEEEGLKALLAVSLGSKNPPRFILLEYKHPQATEKIGLVGKGVTFDTGGISLKQSTNMHYMKSDMGGAAAVLGTIEAAAKLQLPVHLIGAIPATENSIDGLATKPGDVVGSYSGKTIEIIDTDAEGRVILADALSYLVRTAKPDAMIDLATLTGSCIATLGYSAAGLFTNNEQLAKDLYDSGQQTGEKLWRLPLWDDYKEELTSDVADVKNFHGKPFAGAIVAAKFLEVFAEEHPRWAHLDIAGTAFADSEFGTMKSASAYGVRLLLRWLQGKGG</sequence>
<comment type="subcellular location">
    <subcellularLocation>
        <location evidence="8">Cytoplasm</location>
    </subcellularLocation>
</comment>
<dbReference type="GO" id="GO:0070006">
    <property type="term" value="F:metalloaminopeptidase activity"/>
    <property type="evidence" value="ECO:0007669"/>
    <property type="project" value="InterPro"/>
</dbReference>
<keyword evidence="8" id="KW-0479">Metal-binding</keyword>
<organism evidence="11 12">
    <name type="scientific">Runella rosea</name>
    <dbReference type="NCBI Taxonomy" id="2259595"/>
    <lineage>
        <taxon>Bacteria</taxon>
        <taxon>Pseudomonadati</taxon>
        <taxon>Bacteroidota</taxon>
        <taxon>Cytophagia</taxon>
        <taxon>Cytophagales</taxon>
        <taxon>Spirosomataceae</taxon>
        <taxon>Runella</taxon>
    </lineage>
</organism>
<dbReference type="KEGG" id="run:DR864_01245"/>
<evidence type="ECO:0000256" key="3">
    <source>
        <dbReference type="ARBA" id="ARBA00009528"/>
    </source>
</evidence>
<feature type="binding site" evidence="8">
    <location>
        <position position="272"/>
    </location>
    <ligand>
        <name>Mn(2+)</name>
        <dbReference type="ChEBI" id="CHEBI:29035"/>
        <label>2</label>
    </ligand>
</feature>
<protein>
    <recommendedName>
        <fullName evidence="8">Probable cytosol aminopeptidase</fullName>
        <ecNumber evidence="8">3.4.11.1</ecNumber>
    </recommendedName>
    <alternativeName>
        <fullName evidence="8">Leucine aminopeptidase</fullName>
        <shortName evidence="8">LAP</shortName>
        <ecNumber evidence="8">3.4.11.10</ecNumber>
    </alternativeName>
    <alternativeName>
        <fullName evidence="8">Leucyl aminopeptidase</fullName>
    </alternativeName>
</protein>
<feature type="binding site" evidence="8">
    <location>
        <position position="249"/>
    </location>
    <ligand>
        <name>Mn(2+)</name>
        <dbReference type="ChEBI" id="CHEBI:29035"/>
        <label>2</label>
    </ligand>
</feature>
<evidence type="ECO:0000259" key="9">
    <source>
        <dbReference type="Pfam" id="PF00883"/>
    </source>
</evidence>
<dbReference type="GO" id="GO:0006508">
    <property type="term" value="P:proteolysis"/>
    <property type="evidence" value="ECO:0007669"/>
    <property type="project" value="UniProtKB-KW"/>
</dbReference>
<name>A0A344TCS7_9BACT</name>
<feature type="binding site" evidence="8">
    <location>
        <position position="331"/>
    </location>
    <ligand>
        <name>Mn(2+)</name>
        <dbReference type="ChEBI" id="CHEBI:29035"/>
        <label>1</label>
    </ligand>
</feature>
<evidence type="ECO:0000313" key="11">
    <source>
        <dbReference type="EMBL" id="AXE16448.1"/>
    </source>
</evidence>
<evidence type="ECO:0000256" key="8">
    <source>
        <dbReference type="HAMAP-Rule" id="MF_00181"/>
    </source>
</evidence>
<feature type="binding site" evidence="8">
    <location>
        <position position="254"/>
    </location>
    <ligand>
        <name>Mn(2+)</name>
        <dbReference type="ChEBI" id="CHEBI:29035"/>
        <label>2</label>
    </ligand>
</feature>
<dbReference type="GO" id="GO:0005737">
    <property type="term" value="C:cytoplasm"/>
    <property type="evidence" value="ECO:0007669"/>
    <property type="project" value="UniProtKB-SubCell"/>
</dbReference>
<dbReference type="SUPFAM" id="SSF52949">
    <property type="entry name" value="Macro domain-like"/>
    <property type="match status" value="1"/>
</dbReference>
<dbReference type="GO" id="GO:0030145">
    <property type="term" value="F:manganese ion binding"/>
    <property type="evidence" value="ECO:0007669"/>
    <property type="project" value="UniProtKB-UniRule"/>
</dbReference>
<dbReference type="EMBL" id="CP030850">
    <property type="protein sequence ID" value="AXE16448.1"/>
    <property type="molecule type" value="Genomic_DNA"/>
</dbReference>
<keyword evidence="5 8" id="KW-0645">Protease</keyword>
<dbReference type="SUPFAM" id="SSF53187">
    <property type="entry name" value="Zn-dependent exopeptidases"/>
    <property type="match status" value="1"/>
</dbReference>
<evidence type="ECO:0000256" key="4">
    <source>
        <dbReference type="ARBA" id="ARBA00022438"/>
    </source>
</evidence>
<feature type="binding site" evidence="8">
    <location>
        <position position="254"/>
    </location>
    <ligand>
        <name>Mn(2+)</name>
        <dbReference type="ChEBI" id="CHEBI:29035"/>
        <label>1</label>
    </ligand>
</feature>
<dbReference type="InterPro" id="IPR011356">
    <property type="entry name" value="Leucine_aapep/pepB"/>
</dbReference>
<comment type="similarity">
    <text evidence="3 8">Belongs to the peptidase M17 family.</text>
</comment>
<feature type="binding site" evidence="8">
    <location>
        <position position="333"/>
    </location>
    <ligand>
        <name>Mn(2+)</name>
        <dbReference type="ChEBI" id="CHEBI:29035"/>
        <label>1</label>
    </ligand>
</feature>
<dbReference type="Pfam" id="PF00883">
    <property type="entry name" value="Peptidase_M17"/>
    <property type="match status" value="1"/>
</dbReference>
<dbReference type="OrthoDB" id="9809354at2"/>
<feature type="domain" description="Cytosol aminopeptidase" evidence="9">
    <location>
        <begin position="172"/>
        <end position="474"/>
    </location>
</feature>
<keyword evidence="4 8" id="KW-0031">Aminopeptidase</keyword>
<dbReference type="PANTHER" id="PTHR11963:SF23">
    <property type="entry name" value="CYTOSOL AMINOPEPTIDASE"/>
    <property type="match status" value="1"/>
</dbReference>
<keyword evidence="7 8" id="KW-0464">Manganese</keyword>
<dbReference type="NCBIfam" id="NF002073">
    <property type="entry name" value="PRK00913.1-2"/>
    <property type="match status" value="1"/>
</dbReference>
<comment type="catalytic activity">
    <reaction evidence="1 8">
        <text>Release of an N-terminal amino acid, Xaa-|-Yaa-, in which Xaa is preferably Leu, but may be other amino acids including Pro although not Arg or Lys, and Yaa may be Pro. Amino acid amides and methyl esters are also readily hydrolyzed, but rates on arylamides are exceedingly low.</text>
        <dbReference type="EC" id="3.4.11.1"/>
    </reaction>
</comment>
<evidence type="ECO:0000259" key="10">
    <source>
        <dbReference type="Pfam" id="PF02789"/>
    </source>
</evidence>
<comment type="catalytic activity">
    <reaction evidence="2 8">
        <text>Release of an N-terminal amino acid, preferentially leucine, but not glutamic or aspartic acids.</text>
        <dbReference type="EC" id="3.4.11.10"/>
    </reaction>
</comment>
<dbReference type="Gene3D" id="3.40.630.10">
    <property type="entry name" value="Zn peptidases"/>
    <property type="match status" value="1"/>
</dbReference>
<evidence type="ECO:0000256" key="7">
    <source>
        <dbReference type="ARBA" id="ARBA00023211"/>
    </source>
</evidence>
<proteinExistence type="inferred from homology"/>
<comment type="function">
    <text evidence="8">Presumably involved in the processing and regular turnover of intracellular proteins. Catalyzes the removal of unsubstituted N-terminal amino acids from various peptides.</text>
</comment>
<dbReference type="EC" id="3.4.11.10" evidence="8"/>
<feature type="active site" evidence="8">
    <location>
        <position position="261"/>
    </location>
</feature>
<dbReference type="InterPro" id="IPR043472">
    <property type="entry name" value="Macro_dom-like"/>
</dbReference>
<evidence type="ECO:0000256" key="5">
    <source>
        <dbReference type="ARBA" id="ARBA00022670"/>
    </source>
</evidence>
<evidence type="ECO:0000313" key="12">
    <source>
        <dbReference type="Proteomes" id="UP000251993"/>
    </source>
</evidence>
<dbReference type="InterPro" id="IPR000819">
    <property type="entry name" value="Peptidase_M17_C"/>
</dbReference>
<dbReference type="RefSeq" id="WP_114065235.1">
    <property type="nucleotide sequence ID" value="NZ_CP030850.1"/>
</dbReference>
<dbReference type="Pfam" id="PF02789">
    <property type="entry name" value="Peptidase_M17_N"/>
    <property type="match status" value="1"/>
</dbReference>
<accession>A0A344TCS7</accession>
<feature type="binding site" evidence="8">
    <location>
        <position position="333"/>
    </location>
    <ligand>
        <name>Mn(2+)</name>
        <dbReference type="ChEBI" id="CHEBI:29035"/>
        <label>2</label>
    </ligand>
</feature>
<comment type="cofactor">
    <cofactor evidence="8">
        <name>Mn(2+)</name>
        <dbReference type="ChEBI" id="CHEBI:29035"/>
    </cofactor>
    <text evidence="8">Binds 2 manganese ions per subunit.</text>
</comment>
<dbReference type="PANTHER" id="PTHR11963">
    <property type="entry name" value="LEUCINE AMINOPEPTIDASE-RELATED"/>
    <property type="match status" value="1"/>
</dbReference>
<dbReference type="EC" id="3.4.11.1" evidence="8"/>
<dbReference type="AlphaFoldDB" id="A0A344TCS7"/>
<keyword evidence="6 8" id="KW-0378">Hydrolase</keyword>
<keyword evidence="12" id="KW-1185">Reference proteome</keyword>
<dbReference type="Proteomes" id="UP000251993">
    <property type="component" value="Chromosome"/>
</dbReference>
<dbReference type="CDD" id="cd00433">
    <property type="entry name" value="Peptidase_M17"/>
    <property type="match status" value="1"/>
</dbReference>
<gene>
    <name evidence="8" type="primary">pepA</name>
    <name evidence="11" type="ORF">DR864_01245</name>
</gene>
<evidence type="ECO:0000256" key="2">
    <source>
        <dbReference type="ARBA" id="ARBA00000967"/>
    </source>
</evidence>
<feature type="domain" description="Peptidase M17 leucyl aminopeptidase N-terminal" evidence="10">
    <location>
        <begin position="35"/>
        <end position="128"/>
    </location>
</feature>
<keyword evidence="8" id="KW-0963">Cytoplasm</keyword>
<evidence type="ECO:0000256" key="6">
    <source>
        <dbReference type="ARBA" id="ARBA00022801"/>
    </source>
</evidence>
<dbReference type="PRINTS" id="PR00481">
    <property type="entry name" value="LAMNOPPTDASE"/>
</dbReference>
<feature type="active site" evidence="8">
    <location>
        <position position="335"/>
    </location>
</feature>
<dbReference type="InterPro" id="IPR023042">
    <property type="entry name" value="Peptidase_M17_leu_NH2_pept"/>
</dbReference>
<dbReference type="InterPro" id="IPR008283">
    <property type="entry name" value="Peptidase_M17_N"/>
</dbReference>
<evidence type="ECO:0000256" key="1">
    <source>
        <dbReference type="ARBA" id="ARBA00000135"/>
    </source>
</evidence>
<reference evidence="11 12" key="1">
    <citation type="submission" date="2018-07" db="EMBL/GenBank/DDBJ databases">
        <title>Genome sequencing of Runella.</title>
        <authorList>
            <person name="Baek M.-G."/>
            <person name="Yi H."/>
        </authorList>
    </citation>
    <scope>NUCLEOTIDE SEQUENCE [LARGE SCALE GENOMIC DNA]</scope>
    <source>
        <strain evidence="11 12">HYN0085</strain>
    </source>
</reference>